<organism evidence="9">
    <name type="scientific">Mucochytrium quahogii</name>
    <dbReference type="NCBI Taxonomy" id="96639"/>
    <lineage>
        <taxon>Eukaryota</taxon>
        <taxon>Sar</taxon>
        <taxon>Stramenopiles</taxon>
        <taxon>Bigyra</taxon>
        <taxon>Labyrinthulomycetes</taxon>
        <taxon>Thraustochytrida</taxon>
        <taxon>Thraustochytriidae</taxon>
        <taxon>Mucochytrium</taxon>
    </lineage>
</organism>
<dbReference type="GO" id="GO:0048193">
    <property type="term" value="P:Golgi vesicle transport"/>
    <property type="evidence" value="ECO:0007669"/>
    <property type="project" value="InterPro"/>
</dbReference>
<sequence length="191" mass="21289">MNQQNQARYSRLGETTYAKLDKINGELFALTYGSLVTELVKSYEDVDAVNDKLDKMGHNIGLRLIDEFLAKSGIPRCGHFRDTAEVISRVGFKMFLNITPEVKDWDDKGTTCTLVLDNNPLEEFVEIPSSCSGLKYSNMLCGVIRGALESVCLAVDCVIISDALMGDPKTELKLTLKHVIEDEAGEDYRED</sequence>
<comment type="subunit">
    <text evidence="8">Homodimer.</text>
</comment>
<dbReference type="GO" id="GO:0016236">
    <property type="term" value="P:macroautophagy"/>
    <property type="evidence" value="ECO:0007669"/>
    <property type="project" value="UniProtKB-ARBA"/>
</dbReference>
<dbReference type="GO" id="GO:0005794">
    <property type="term" value="C:Golgi apparatus"/>
    <property type="evidence" value="ECO:0007669"/>
    <property type="project" value="UniProtKB-SubCell"/>
</dbReference>
<evidence type="ECO:0000256" key="7">
    <source>
        <dbReference type="ARBA" id="ARBA00023034"/>
    </source>
</evidence>
<proteinExistence type="inferred from homology"/>
<evidence type="ECO:0000256" key="5">
    <source>
        <dbReference type="ARBA" id="ARBA00022824"/>
    </source>
</evidence>
<evidence type="ECO:0000256" key="6">
    <source>
        <dbReference type="ARBA" id="ARBA00022892"/>
    </source>
</evidence>
<name>A0A7S2RZ33_9STRA</name>
<comment type="function">
    <text evidence="8">May play a role in vesicular transport from endoplasmic reticulum to Golgi.</text>
</comment>
<keyword evidence="4 8" id="KW-0813">Transport</keyword>
<dbReference type="CDD" id="cd14942">
    <property type="entry name" value="TRAPPC3_bet3"/>
    <property type="match status" value="1"/>
</dbReference>
<accession>A0A7S2RZ33</accession>
<dbReference type="SUPFAM" id="SSF111126">
    <property type="entry name" value="Ligand-binding domain in the NO signalling and Golgi transport"/>
    <property type="match status" value="1"/>
</dbReference>
<dbReference type="GO" id="GO:0005783">
    <property type="term" value="C:endoplasmic reticulum"/>
    <property type="evidence" value="ECO:0007669"/>
    <property type="project" value="UniProtKB-SubCell"/>
</dbReference>
<dbReference type="PANTHER" id="PTHR13048">
    <property type="entry name" value="TRAFFICKING PROTEIN PARTICLE COMPLEX SUBUNIT 3"/>
    <property type="match status" value="1"/>
</dbReference>
<comment type="subcellular location">
    <subcellularLocation>
        <location evidence="2">Endoplasmic reticulum</location>
    </subcellularLocation>
    <subcellularLocation>
        <location evidence="1 8">Golgi apparatus</location>
        <location evidence="1 8">cis-Golgi network</location>
    </subcellularLocation>
</comment>
<evidence type="ECO:0000256" key="1">
    <source>
        <dbReference type="ARBA" id="ARBA00004222"/>
    </source>
</evidence>
<evidence type="ECO:0000256" key="3">
    <source>
        <dbReference type="ARBA" id="ARBA00006218"/>
    </source>
</evidence>
<keyword evidence="7 8" id="KW-0333">Golgi apparatus</keyword>
<gene>
    <name evidence="9" type="ORF">QSP1433_LOCUS8575</name>
</gene>
<dbReference type="FunFam" id="3.30.1380.20:FF:000001">
    <property type="entry name" value="Trafficking protein particle complex subunit BET3"/>
    <property type="match status" value="1"/>
</dbReference>
<reference evidence="9" key="1">
    <citation type="submission" date="2021-01" db="EMBL/GenBank/DDBJ databases">
        <authorList>
            <person name="Corre E."/>
            <person name="Pelletier E."/>
            <person name="Niang G."/>
            <person name="Scheremetjew M."/>
            <person name="Finn R."/>
            <person name="Kale V."/>
            <person name="Holt S."/>
            <person name="Cochrane G."/>
            <person name="Meng A."/>
            <person name="Brown T."/>
            <person name="Cohen L."/>
        </authorList>
    </citation>
    <scope>NUCLEOTIDE SEQUENCE</scope>
    <source>
        <strain evidence="9">NY070348D</strain>
    </source>
</reference>
<keyword evidence="6 8" id="KW-0931">ER-Golgi transport</keyword>
<evidence type="ECO:0000313" key="9">
    <source>
        <dbReference type="EMBL" id="CAD9684816.1"/>
    </source>
</evidence>
<keyword evidence="5" id="KW-0256">Endoplasmic reticulum</keyword>
<dbReference type="PIRSF" id="PIRSF018293">
    <property type="entry name" value="TRAPP_I_complex_Bet3"/>
    <property type="match status" value="1"/>
</dbReference>
<protein>
    <recommendedName>
        <fullName evidence="8">Trafficking protein particle complex subunit</fullName>
    </recommendedName>
</protein>
<dbReference type="AlphaFoldDB" id="A0A7S2RZ33"/>
<evidence type="ECO:0000256" key="8">
    <source>
        <dbReference type="PIRNR" id="PIRNR018293"/>
    </source>
</evidence>
<dbReference type="EMBL" id="HBHK01013648">
    <property type="protein sequence ID" value="CAD9684816.1"/>
    <property type="molecule type" value="Transcribed_RNA"/>
</dbReference>
<dbReference type="InterPro" id="IPR016721">
    <property type="entry name" value="Bet3"/>
</dbReference>
<dbReference type="InterPro" id="IPR024096">
    <property type="entry name" value="NO_sig/Golgi_transp_ligand-bd"/>
</dbReference>
<comment type="similarity">
    <text evidence="3 8">Belongs to the TRAPP small subunits family. BET3 subfamily.</text>
</comment>
<dbReference type="InterPro" id="IPR007194">
    <property type="entry name" value="TRAPP_component"/>
</dbReference>
<dbReference type="Pfam" id="PF04051">
    <property type="entry name" value="TRAPP"/>
    <property type="match status" value="1"/>
</dbReference>
<evidence type="ECO:0000256" key="4">
    <source>
        <dbReference type="ARBA" id="ARBA00022448"/>
    </source>
</evidence>
<dbReference type="Gene3D" id="3.30.1380.20">
    <property type="entry name" value="Trafficking protein particle complex subunit 3"/>
    <property type="match status" value="1"/>
</dbReference>
<dbReference type="GO" id="GO:0030008">
    <property type="term" value="C:TRAPP complex"/>
    <property type="evidence" value="ECO:0007669"/>
    <property type="project" value="InterPro"/>
</dbReference>
<evidence type="ECO:0000256" key="2">
    <source>
        <dbReference type="ARBA" id="ARBA00004240"/>
    </source>
</evidence>